<feature type="compositionally biased region" description="Acidic residues" evidence="1">
    <location>
        <begin position="130"/>
        <end position="144"/>
    </location>
</feature>
<comment type="caution">
    <text evidence="2">The sequence shown here is derived from an EMBL/GenBank/DDBJ whole genome shotgun (WGS) entry which is preliminary data.</text>
</comment>
<feature type="region of interest" description="Disordered" evidence="1">
    <location>
        <begin position="129"/>
        <end position="170"/>
    </location>
</feature>
<evidence type="ECO:0000256" key="1">
    <source>
        <dbReference type="SAM" id="MobiDB-lite"/>
    </source>
</evidence>
<name>A0A9D3WEH6_9ROSI</name>
<dbReference type="Proteomes" id="UP000828251">
    <property type="component" value="Unassembled WGS sequence"/>
</dbReference>
<reference evidence="2 3" key="1">
    <citation type="journal article" date="2021" name="Plant Biotechnol. J.">
        <title>Multi-omics assisted identification of the key and species-specific regulatory components of drought-tolerant mechanisms in Gossypium stocksii.</title>
        <authorList>
            <person name="Yu D."/>
            <person name="Ke L."/>
            <person name="Zhang D."/>
            <person name="Wu Y."/>
            <person name="Sun Y."/>
            <person name="Mei J."/>
            <person name="Sun J."/>
            <person name="Sun Y."/>
        </authorList>
    </citation>
    <scope>NUCLEOTIDE SEQUENCE [LARGE SCALE GENOMIC DNA]</scope>
    <source>
        <strain evidence="3">cv. E1</strain>
        <tissue evidence="2">Leaf</tissue>
    </source>
</reference>
<keyword evidence="3" id="KW-1185">Reference proteome</keyword>
<dbReference type="EMBL" id="JAIQCV010000002">
    <property type="protein sequence ID" value="KAH1121840.1"/>
    <property type="molecule type" value="Genomic_DNA"/>
</dbReference>
<accession>A0A9D3WEH6</accession>
<gene>
    <name evidence="2" type="ORF">J1N35_005000</name>
</gene>
<evidence type="ECO:0000313" key="2">
    <source>
        <dbReference type="EMBL" id="KAH1121840.1"/>
    </source>
</evidence>
<dbReference type="AlphaFoldDB" id="A0A9D3WEH6"/>
<sequence>MHPKKGFALTESNYIDFMARIRQITEALNWELFCKKRPSVGKELVREFYANLTLSKLTEVSVCAIKVPITSNAINEFFELPDFENDEYSSLMSNIGSKNPQEILEELTVLGSKWTVSKEYLTLVVKQQVEEGEDLEEEKEDPTEIEPMQSAKIPDKAEPMEPVTEPDITM</sequence>
<proteinExistence type="predicted"/>
<evidence type="ECO:0000313" key="3">
    <source>
        <dbReference type="Proteomes" id="UP000828251"/>
    </source>
</evidence>
<organism evidence="2 3">
    <name type="scientific">Gossypium stocksii</name>
    <dbReference type="NCBI Taxonomy" id="47602"/>
    <lineage>
        <taxon>Eukaryota</taxon>
        <taxon>Viridiplantae</taxon>
        <taxon>Streptophyta</taxon>
        <taxon>Embryophyta</taxon>
        <taxon>Tracheophyta</taxon>
        <taxon>Spermatophyta</taxon>
        <taxon>Magnoliopsida</taxon>
        <taxon>eudicotyledons</taxon>
        <taxon>Gunneridae</taxon>
        <taxon>Pentapetalae</taxon>
        <taxon>rosids</taxon>
        <taxon>malvids</taxon>
        <taxon>Malvales</taxon>
        <taxon>Malvaceae</taxon>
        <taxon>Malvoideae</taxon>
        <taxon>Gossypium</taxon>
    </lineage>
</organism>
<protein>
    <submittedName>
        <fullName evidence="2">Uncharacterized protein</fullName>
    </submittedName>
</protein>